<evidence type="ECO:0000313" key="3">
    <source>
        <dbReference type="Proteomes" id="UP000320672"/>
    </source>
</evidence>
<dbReference type="Proteomes" id="UP000320672">
    <property type="component" value="Chromosome"/>
</dbReference>
<protein>
    <recommendedName>
        <fullName evidence="4">Secreted protein</fullName>
    </recommendedName>
</protein>
<organism evidence="2 3">
    <name type="scientific">Roseimaritima multifibrata</name>
    <dbReference type="NCBI Taxonomy" id="1930274"/>
    <lineage>
        <taxon>Bacteria</taxon>
        <taxon>Pseudomonadati</taxon>
        <taxon>Planctomycetota</taxon>
        <taxon>Planctomycetia</taxon>
        <taxon>Pirellulales</taxon>
        <taxon>Pirellulaceae</taxon>
        <taxon>Roseimaritima</taxon>
    </lineage>
</organism>
<feature type="chain" id="PRO_5022008119" description="Secreted protein" evidence="1">
    <location>
        <begin position="24"/>
        <end position="181"/>
    </location>
</feature>
<keyword evidence="1" id="KW-0732">Signal</keyword>
<name>A0A517MC79_9BACT</name>
<dbReference type="AlphaFoldDB" id="A0A517MC79"/>
<feature type="signal peptide" evidence="1">
    <location>
        <begin position="1"/>
        <end position="23"/>
    </location>
</feature>
<evidence type="ECO:0000256" key="1">
    <source>
        <dbReference type="SAM" id="SignalP"/>
    </source>
</evidence>
<dbReference type="EMBL" id="CP036262">
    <property type="protein sequence ID" value="QDS92498.1"/>
    <property type="molecule type" value="Genomic_DNA"/>
</dbReference>
<keyword evidence="3" id="KW-1185">Reference proteome</keyword>
<dbReference type="RefSeq" id="WP_145350739.1">
    <property type="nucleotide sequence ID" value="NZ_CP036262.1"/>
</dbReference>
<accession>A0A517MC79</accession>
<evidence type="ECO:0000313" key="2">
    <source>
        <dbReference type="EMBL" id="QDS92498.1"/>
    </source>
</evidence>
<reference evidence="2 3" key="1">
    <citation type="submission" date="2019-02" db="EMBL/GenBank/DDBJ databases">
        <title>Deep-cultivation of Planctomycetes and their phenomic and genomic characterization uncovers novel biology.</title>
        <authorList>
            <person name="Wiegand S."/>
            <person name="Jogler M."/>
            <person name="Boedeker C."/>
            <person name="Pinto D."/>
            <person name="Vollmers J."/>
            <person name="Rivas-Marin E."/>
            <person name="Kohn T."/>
            <person name="Peeters S.H."/>
            <person name="Heuer A."/>
            <person name="Rast P."/>
            <person name="Oberbeckmann S."/>
            <person name="Bunk B."/>
            <person name="Jeske O."/>
            <person name="Meyerdierks A."/>
            <person name="Storesund J.E."/>
            <person name="Kallscheuer N."/>
            <person name="Luecker S."/>
            <person name="Lage O.M."/>
            <person name="Pohl T."/>
            <person name="Merkel B.J."/>
            <person name="Hornburger P."/>
            <person name="Mueller R.-W."/>
            <person name="Bruemmer F."/>
            <person name="Labrenz M."/>
            <person name="Spormann A.M."/>
            <person name="Op den Camp H."/>
            <person name="Overmann J."/>
            <person name="Amann R."/>
            <person name="Jetten M.S.M."/>
            <person name="Mascher T."/>
            <person name="Medema M.H."/>
            <person name="Devos D.P."/>
            <person name="Kaster A.-K."/>
            <person name="Ovreas L."/>
            <person name="Rohde M."/>
            <person name="Galperin M.Y."/>
            <person name="Jogler C."/>
        </authorList>
    </citation>
    <scope>NUCLEOTIDE SEQUENCE [LARGE SCALE GENOMIC DNA]</scope>
    <source>
        <strain evidence="2 3">FF011L</strain>
    </source>
</reference>
<proteinExistence type="predicted"/>
<sequence precursor="true">MRISLFCAASLAACLFAGTVAQALTMSYGRRDIAEAGAGCIGGWISGHGNTAYFQGDTAQLNQHLASLAADTEGRSAAKVVLHAGTKTVDNPEEEAQTVFRARTRADKQIPAQLSIDWSVRKYCPSDDLLTGRCKCDRRIVTVDIWVANDIRLDALSIPAGLKVESGRELERFVDRHSGSE</sequence>
<dbReference type="OrthoDB" id="280148at2"/>
<gene>
    <name evidence="2" type="ORF">FF011L_12440</name>
</gene>
<evidence type="ECO:0008006" key="4">
    <source>
        <dbReference type="Google" id="ProtNLM"/>
    </source>
</evidence>
<dbReference type="KEGG" id="rml:FF011L_12440"/>